<proteinExistence type="predicted"/>
<dbReference type="OrthoDB" id="4824296at2759"/>
<evidence type="ECO:0000256" key="1">
    <source>
        <dbReference type="SAM" id="MobiDB-lite"/>
    </source>
</evidence>
<feature type="region of interest" description="Disordered" evidence="1">
    <location>
        <begin position="336"/>
        <end position="355"/>
    </location>
</feature>
<evidence type="ECO:0000313" key="4">
    <source>
        <dbReference type="Proteomes" id="UP000176998"/>
    </source>
</evidence>
<dbReference type="Proteomes" id="UP000176998">
    <property type="component" value="Unassembled WGS sequence"/>
</dbReference>
<protein>
    <submittedName>
        <fullName evidence="3">Uncharacterized protein</fullName>
    </submittedName>
</protein>
<comment type="caution">
    <text evidence="3">The sequence shown here is derived from an EMBL/GenBank/DDBJ whole genome shotgun (WGS) entry which is preliminary data.</text>
</comment>
<feature type="signal peptide" evidence="2">
    <location>
        <begin position="1"/>
        <end position="24"/>
    </location>
</feature>
<reference evidence="3 4" key="1">
    <citation type="submission" date="2016-09" db="EMBL/GenBank/DDBJ databases">
        <authorList>
            <person name="Capua I."/>
            <person name="De Benedictis P."/>
            <person name="Joannis T."/>
            <person name="Lombin L.H."/>
            <person name="Cattoli G."/>
        </authorList>
    </citation>
    <scope>NUCLEOTIDE SEQUENCE [LARGE SCALE GENOMIC DNA]</scope>
    <source>
        <strain evidence="3 4">IMI 309357</strain>
    </source>
</reference>
<feature type="chain" id="PRO_5009602555" evidence="2">
    <location>
        <begin position="25"/>
        <end position="903"/>
    </location>
</feature>
<dbReference type="Gene3D" id="3.90.176.10">
    <property type="entry name" value="Toxin ADP-ribosyltransferase, Chain A, domain 1"/>
    <property type="match status" value="1"/>
</dbReference>
<gene>
    <name evidence="3" type="ORF">CORC01_07536</name>
</gene>
<organism evidence="3 4">
    <name type="scientific">Colletotrichum orchidophilum</name>
    <dbReference type="NCBI Taxonomy" id="1209926"/>
    <lineage>
        <taxon>Eukaryota</taxon>
        <taxon>Fungi</taxon>
        <taxon>Dikarya</taxon>
        <taxon>Ascomycota</taxon>
        <taxon>Pezizomycotina</taxon>
        <taxon>Sordariomycetes</taxon>
        <taxon>Hypocreomycetidae</taxon>
        <taxon>Glomerellales</taxon>
        <taxon>Glomerellaceae</taxon>
        <taxon>Colletotrichum</taxon>
    </lineage>
</organism>
<feature type="compositionally biased region" description="Polar residues" evidence="1">
    <location>
        <begin position="339"/>
        <end position="355"/>
    </location>
</feature>
<evidence type="ECO:0000313" key="3">
    <source>
        <dbReference type="EMBL" id="OHE97095.1"/>
    </source>
</evidence>
<dbReference type="RefSeq" id="XP_022474251.1">
    <property type="nucleotide sequence ID" value="XM_022619172.1"/>
</dbReference>
<dbReference type="GeneID" id="34560682"/>
<dbReference type="EMBL" id="MJBS01000061">
    <property type="protein sequence ID" value="OHE97095.1"/>
    <property type="molecule type" value="Genomic_DNA"/>
</dbReference>
<keyword evidence="4" id="KW-1185">Reference proteome</keyword>
<sequence length="903" mass="95254">MVSPREALGGLITVFTVLAVGANGQKDNTVEWTLGMPVNFFATAEGQPCAASFQNAKSDATNFTPVQSSPSTVMVGGTAADLATTFYLTNGILAASKPFTDATGIRVAAGGSGGGCWDTSSGTLQVSACNLTKTQTFYVGIPGDNQPFYIFTSSLAVLDKPATAGDALTLNPAAHTQFCAYSKDTGKLVVAPANATMYYPQAQLTNLTSLSFGPTAPQSEGDVPECRFADQGNTSAFMLESMGSTDCIVARSFATIPGVCGSNPSNKTCILHLWPAFCLDLPEVRAGANASDALEVCVKKISQGPCIANPSGAACASNLFAGIQYAGGIGGGGGSSGSTVSKRQTSNDPLFGNPQSDSPLEDQFWMGVMKNVINSAIGAFKFVATPHIQELRVTCMGMTHLTRIFEASLGETIRKGCIDAFRTFDGIHELTYDNDIEKAGSILADVVGLLSLVKDVATAAKAVGAVDAVLAKFGKTAATVGKGKGLMLEAKEGENTVQIFRDTGDGKPKLLYTDSDVAAMEKSIEEGGEYSAMPTPQPGFENCKVCIEGGVAKVRRQKGIFRKLCCFLSPQTLEAPESVWNDRVDLGPGPSGANLPANSVIAALSETAALTADEKTLMTTMSEGFANWYTKGQTVSANVDEISSVLLEARKNARDWGKIASATSKAYGLSDMENWALETWIKWYNINPELDSALSKLPAATGLVIRSTDLNAATVNMLNKLESGVISKGTPGIYEVQDLVLNAFTQGGGGRLRKIMSTTLNLGDGMFTTTADYLFVINSKSGRYIEAVANSEYRETSFVQGISGKFKLIGKQELNGGEAAKAAGLSGPYAVYYFDEIEVPASTATTTVADIRKALTDAGVKLPQGRTKRGLDGILHTLETKIVATEKKRHSVEDHVRNRVVRH</sequence>
<dbReference type="AlphaFoldDB" id="A0A1G4B749"/>
<accession>A0A1G4B749</accession>
<keyword evidence="2" id="KW-0732">Signal</keyword>
<name>A0A1G4B749_9PEZI</name>
<evidence type="ECO:0000256" key="2">
    <source>
        <dbReference type="SAM" id="SignalP"/>
    </source>
</evidence>